<organism evidence="1 2">
    <name type="scientific">Sporolactobacillus putidus</name>
    <dbReference type="NCBI Taxonomy" id="492735"/>
    <lineage>
        <taxon>Bacteria</taxon>
        <taxon>Bacillati</taxon>
        <taxon>Bacillota</taxon>
        <taxon>Bacilli</taxon>
        <taxon>Bacillales</taxon>
        <taxon>Sporolactobacillaceae</taxon>
        <taxon>Sporolactobacillus</taxon>
    </lineage>
</organism>
<comment type="caution">
    <text evidence="1">The sequence shown here is derived from an EMBL/GenBank/DDBJ whole genome shotgun (WGS) entry which is preliminary data.</text>
</comment>
<dbReference type="EMBL" id="BMOK01000009">
    <property type="protein sequence ID" value="GGL58069.1"/>
    <property type="molecule type" value="Genomic_DNA"/>
</dbReference>
<name>A0A917W353_9BACL</name>
<dbReference type="RefSeq" id="WP_188803407.1">
    <property type="nucleotide sequence ID" value="NZ_BMOK01000009.1"/>
</dbReference>
<keyword evidence="2" id="KW-1185">Reference proteome</keyword>
<dbReference type="InterPro" id="IPR006523">
    <property type="entry name" value="RinA"/>
</dbReference>
<sequence length="129" mass="15183">MSKPASTKAAKVEKARFLHAEQEWRDYKTNIETLNNLNNGTVEMTDLFPNSTFSAAGKRLEYMEKVLNAIERVYDESPAELKEFARLLYWNDNPLKWYEVAAQMGINRYKALQWRKAIILKTQHELGWR</sequence>
<reference evidence="1" key="1">
    <citation type="journal article" date="2014" name="Int. J. Syst. Evol. Microbiol.">
        <title>Complete genome sequence of Corynebacterium casei LMG S-19264T (=DSM 44701T), isolated from a smear-ripened cheese.</title>
        <authorList>
            <consortium name="US DOE Joint Genome Institute (JGI-PGF)"/>
            <person name="Walter F."/>
            <person name="Albersmeier A."/>
            <person name="Kalinowski J."/>
            <person name="Ruckert C."/>
        </authorList>
    </citation>
    <scope>NUCLEOTIDE SEQUENCE</scope>
    <source>
        <strain evidence="1">JCM 15325</strain>
    </source>
</reference>
<evidence type="ECO:0000313" key="1">
    <source>
        <dbReference type="EMBL" id="GGL58069.1"/>
    </source>
</evidence>
<dbReference type="Proteomes" id="UP000654670">
    <property type="component" value="Unassembled WGS sequence"/>
</dbReference>
<proteinExistence type="predicted"/>
<dbReference type="NCBIfam" id="TIGR01636">
    <property type="entry name" value="phage_rinA"/>
    <property type="match status" value="1"/>
</dbReference>
<accession>A0A917W353</accession>
<reference evidence="1" key="2">
    <citation type="submission" date="2020-09" db="EMBL/GenBank/DDBJ databases">
        <authorList>
            <person name="Sun Q."/>
            <person name="Ohkuma M."/>
        </authorList>
    </citation>
    <scope>NUCLEOTIDE SEQUENCE</scope>
    <source>
        <strain evidence="1">JCM 15325</strain>
    </source>
</reference>
<evidence type="ECO:0008006" key="3">
    <source>
        <dbReference type="Google" id="ProtNLM"/>
    </source>
</evidence>
<dbReference type="AlphaFoldDB" id="A0A917W353"/>
<gene>
    <name evidence="1" type="ORF">GCM10007968_22600</name>
</gene>
<protein>
    <recommendedName>
        <fullName evidence="3">Transcriptional regulator</fullName>
    </recommendedName>
</protein>
<evidence type="ECO:0000313" key="2">
    <source>
        <dbReference type="Proteomes" id="UP000654670"/>
    </source>
</evidence>